<name>E7RMZ6_9BACT</name>
<evidence type="ECO:0000313" key="1">
    <source>
        <dbReference type="EMBL" id="EFZ38127.1"/>
    </source>
</evidence>
<dbReference type="Proteomes" id="UP000005580">
    <property type="component" value="Unassembled WGS sequence"/>
</dbReference>
<dbReference type="HOGENOM" id="CLU_3314789_0_0_10"/>
<reference evidence="1" key="1">
    <citation type="submission" date="2011-01" db="EMBL/GenBank/DDBJ databases">
        <authorList>
            <person name="Muzny D."/>
            <person name="Qin X."/>
            <person name="Buhay C."/>
            <person name="Dugan-Rocha S."/>
            <person name="Ding Y."/>
            <person name="Chen G."/>
            <person name="Hawes A."/>
            <person name="Holder M."/>
            <person name="Jhangiani S."/>
            <person name="Johnson A."/>
            <person name="Khan Z."/>
            <person name="Li Z."/>
            <person name="Liu W."/>
            <person name="Liu X."/>
            <person name="Perez L."/>
            <person name="Shen H."/>
            <person name="Wang Q."/>
            <person name="Watt J."/>
            <person name="Xi L."/>
            <person name="Xin Y."/>
            <person name="Zhou J."/>
            <person name="Deng J."/>
            <person name="Jiang H."/>
            <person name="Liu Y."/>
            <person name="Qu J."/>
            <person name="Song X.-Z."/>
            <person name="Zhang L."/>
            <person name="Villasana D."/>
            <person name="Johnson A."/>
            <person name="Liu J."/>
            <person name="Liyanage D."/>
            <person name="Lorensuhewa L."/>
            <person name="Robinson T."/>
            <person name="Song A."/>
            <person name="Song B.-B."/>
            <person name="Dinh H."/>
            <person name="Thornton R."/>
            <person name="Coyle M."/>
            <person name="Francisco L."/>
            <person name="Jackson L."/>
            <person name="Javaid M."/>
            <person name="Korchina V."/>
            <person name="Kovar C."/>
            <person name="Mata R."/>
            <person name="Mathew T."/>
            <person name="Ngo R."/>
            <person name="Nguyen L."/>
            <person name="Nguyen N."/>
            <person name="Okwuonu G."/>
            <person name="Ongeri F."/>
            <person name="Pham C."/>
            <person name="Simmons D."/>
            <person name="Wilczek-Boney K."/>
            <person name="Hale W."/>
            <person name="Jakkamsetti A."/>
            <person name="Pham P."/>
            <person name="Ruth R."/>
            <person name="San Lucas F."/>
            <person name="Warren J."/>
            <person name="Zhang J."/>
            <person name="Zhao Z."/>
            <person name="Zhou C."/>
            <person name="Zhu D."/>
            <person name="Lee S."/>
            <person name="Bess C."/>
            <person name="Blankenburg K."/>
            <person name="Forbes L."/>
            <person name="Fu Q."/>
            <person name="Gubbala S."/>
            <person name="Hirani K."/>
            <person name="Jayaseelan J.C."/>
            <person name="Lara F."/>
            <person name="Munidasa M."/>
            <person name="Palculict T."/>
            <person name="Patil S."/>
            <person name="Pu L.-L."/>
            <person name="Saada N."/>
            <person name="Tang L."/>
            <person name="Weissenberger G."/>
            <person name="Zhu Y."/>
            <person name="Hemphill L."/>
            <person name="Shang Y."/>
            <person name="Youmans B."/>
            <person name="Ayvaz T."/>
            <person name="Ross M."/>
            <person name="Santibanez J."/>
            <person name="Aqrawi P."/>
            <person name="Gross S."/>
            <person name="Joshi V."/>
            <person name="Fowler G."/>
            <person name="Nazareth L."/>
            <person name="Reid J."/>
            <person name="Worley K."/>
            <person name="Petrosino J."/>
            <person name="Highlander S."/>
            <person name="Gibbs R."/>
        </authorList>
    </citation>
    <scope>NUCLEOTIDE SEQUENCE [LARGE SCALE GENOMIC DNA]</scope>
    <source>
        <strain evidence="1">ATCC 33269</strain>
    </source>
</reference>
<protein>
    <submittedName>
        <fullName evidence="1">Uncharacterized protein</fullName>
    </submittedName>
</protein>
<evidence type="ECO:0000313" key="2">
    <source>
        <dbReference type="Proteomes" id="UP000005580"/>
    </source>
</evidence>
<sequence length="39" mass="4502">MHITNLYAWPKRHKHNIYSSSENSFIGITAINALIIFSI</sequence>
<gene>
    <name evidence="1" type="ORF">HMPREF0663_10496</name>
</gene>
<organism evidence="1 2">
    <name type="scientific">Hoylesella oralis ATCC 33269</name>
    <dbReference type="NCBI Taxonomy" id="873533"/>
    <lineage>
        <taxon>Bacteria</taxon>
        <taxon>Pseudomonadati</taxon>
        <taxon>Bacteroidota</taxon>
        <taxon>Bacteroidia</taxon>
        <taxon>Bacteroidales</taxon>
        <taxon>Prevotellaceae</taxon>
        <taxon>Hoylesella</taxon>
    </lineage>
</organism>
<comment type="caution">
    <text evidence="1">The sequence shown here is derived from an EMBL/GenBank/DDBJ whole genome shotgun (WGS) entry which is preliminary data.</text>
</comment>
<dbReference type="EMBL" id="AEPE02000002">
    <property type="protein sequence ID" value="EFZ38127.1"/>
    <property type="molecule type" value="Genomic_DNA"/>
</dbReference>
<keyword evidence="2" id="KW-1185">Reference proteome</keyword>
<accession>E7RMZ6</accession>
<dbReference type="AlphaFoldDB" id="E7RMZ6"/>
<proteinExistence type="predicted"/>